<protein>
    <submittedName>
        <fullName evidence="4">Peptide chain release factor 1</fullName>
    </submittedName>
</protein>
<dbReference type="KEGG" id="mcad:Pan265_27920"/>
<dbReference type="RefSeq" id="WP_236254476.1">
    <property type="nucleotide sequence ID" value="NZ_CP036280.1"/>
</dbReference>
<dbReference type="Gene3D" id="3.30.160.20">
    <property type="match status" value="1"/>
</dbReference>
<evidence type="ECO:0000313" key="5">
    <source>
        <dbReference type="Proteomes" id="UP000320386"/>
    </source>
</evidence>
<dbReference type="GO" id="GO:0003747">
    <property type="term" value="F:translation release factor activity"/>
    <property type="evidence" value="ECO:0007669"/>
    <property type="project" value="InterPro"/>
</dbReference>
<name>A0A518C112_9BACT</name>
<comment type="similarity">
    <text evidence="1">Belongs to the prokaryotic/mitochondrial release factor family.</text>
</comment>
<dbReference type="Proteomes" id="UP000320386">
    <property type="component" value="Chromosome"/>
</dbReference>
<organism evidence="4 5">
    <name type="scientific">Mucisphaera calidilacus</name>
    <dbReference type="NCBI Taxonomy" id="2527982"/>
    <lineage>
        <taxon>Bacteria</taxon>
        <taxon>Pseudomonadati</taxon>
        <taxon>Planctomycetota</taxon>
        <taxon>Phycisphaerae</taxon>
        <taxon>Phycisphaerales</taxon>
        <taxon>Phycisphaeraceae</taxon>
        <taxon>Mucisphaera</taxon>
    </lineage>
</organism>
<dbReference type="SUPFAM" id="SSF75620">
    <property type="entry name" value="Release factor"/>
    <property type="match status" value="1"/>
</dbReference>
<proteinExistence type="inferred from homology"/>
<dbReference type="EMBL" id="CP036280">
    <property type="protein sequence ID" value="QDU72916.1"/>
    <property type="molecule type" value="Genomic_DNA"/>
</dbReference>
<dbReference type="PANTHER" id="PTHR43804:SF7">
    <property type="entry name" value="LD18447P"/>
    <property type="match status" value="1"/>
</dbReference>
<dbReference type="InterPro" id="IPR045853">
    <property type="entry name" value="Pep_chain_release_fac_I_sf"/>
</dbReference>
<reference evidence="4 5" key="1">
    <citation type="submission" date="2019-02" db="EMBL/GenBank/DDBJ databases">
        <title>Deep-cultivation of Planctomycetes and their phenomic and genomic characterization uncovers novel biology.</title>
        <authorList>
            <person name="Wiegand S."/>
            <person name="Jogler M."/>
            <person name="Boedeker C."/>
            <person name="Pinto D."/>
            <person name="Vollmers J."/>
            <person name="Rivas-Marin E."/>
            <person name="Kohn T."/>
            <person name="Peeters S.H."/>
            <person name="Heuer A."/>
            <person name="Rast P."/>
            <person name="Oberbeckmann S."/>
            <person name="Bunk B."/>
            <person name="Jeske O."/>
            <person name="Meyerdierks A."/>
            <person name="Storesund J.E."/>
            <person name="Kallscheuer N."/>
            <person name="Luecker S."/>
            <person name="Lage O.M."/>
            <person name="Pohl T."/>
            <person name="Merkel B.J."/>
            <person name="Hornburger P."/>
            <person name="Mueller R.-W."/>
            <person name="Bruemmer F."/>
            <person name="Labrenz M."/>
            <person name="Spormann A.M."/>
            <person name="Op den Camp H."/>
            <person name="Overmann J."/>
            <person name="Amann R."/>
            <person name="Jetten M.S.M."/>
            <person name="Mascher T."/>
            <person name="Medema M.H."/>
            <person name="Devos D.P."/>
            <person name="Kaster A.-K."/>
            <person name="Ovreas L."/>
            <person name="Rohde M."/>
            <person name="Galperin M.Y."/>
            <person name="Jogler C."/>
        </authorList>
    </citation>
    <scope>NUCLEOTIDE SEQUENCE [LARGE SCALE GENOMIC DNA]</scope>
    <source>
        <strain evidence="4 5">Pan265</strain>
    </source>
</reference>
<feature type="domain" description="Prokaryotic-type class I peptide chain release factors" evidence="3">
    <location>
        <begin position="21"/>
        <end position="106"/>
    </location>
</feature>
<dbReference type="PANTHER" id="PTHR43804">
    <property type="entry name" value="LD18447P"/>
    <property type="match status" value="1"/>
</dbReference>
<dbReference type="InterPro" id="IPR050057">
    <property type="entry name" value="Prokaryotic/Mito_RF"/>
</dbReference>
<evidence type="ECO:0000313" key="4">
    <source>
        <dbReference type="EMBL" id="QDU72916.1"/>
    </source>
</evidence>
<dbReference type="Pfam" id="PF00472">
    <property type="entry name" value="RF-1"/>
    <property type="match status" value="1"/>
</dbReference>
<gene>
    <name evidence="4" type="primary">prfA_2</name>
    <name evidence="4" type="ORF">Pan265_27920</name>
</gene>
<keyword evidence="2" id="KW-0488">Methylation</keyword>
<evidence type="ECO:0000256" key="1">
    <source>
        <dbReference type="ARBA" id="ARBA00010835"/>
    </source>
</evidence>
<sequence>MPDVFDIFDPDPRVMTHPAAIDPDELRRQCDLLRAKRGGPGGQRRNKVETAVELVHKPTGQRGHAGERRSPAENQRVALKRLRINLAIHHRETADLTRAPSQRWQDRTRNDQTLAINPRHDDYPALLAEALDVIHACAYDLRRAATLQRITRTQLIKLLRHQPDAFDTVNQQRQQHGRPAVR</sequence>
<keyword evidence="5" id="KW-1185">Reference proteome</keyword>
<accession>A0A518C112</accession>
<evidence type="ECO:0000259" key="3">
    <source>
        <dbReference type="Pfam" id="PF00472"/>
    </source>
</evidence>
<dbReference type="InterPro" id="IPR000352">
    <property type="entry name" value="Pep_chain_release_fac_I"/>
</dbReference>
<dbReference type="AlphaFoldDB" id="A0A518C112"/>
<evidence type="ECO:0000256" key="2">
    <source>
        <dbReference type="ARBA" id="ARBA00022481"/>
    </source>
</evidence>